<reference evidence="2 3" key="1">
    <citation type="submission" date="2021-06" db="EMBL/GenBank/DDBJ databases">
        <title>Genome sequence of Babesia caballi.</title>
        <authorList>
            <person name="Yamagishi J."/>
            <person name="Kidaka T."/>
            <person name="Ochi A."/>
        </authorList>
    </citation>
    <scope>NUCLEOTIDE SEQUENCE [LARGE SCALE GENOMIC DNA]</scope>
    <source>
        <strain evidence="2">USDA-D6B2</strain>
    </source>
</reference>
<proteinExistence type="predicted"/>
<sequence>MEKKDKYQDLGKQMKFQTFGNHDTEIVIIPWVMTWDGVVTEFHNSYRRQLGISDRMEAQLQRIVLQQSHNFVLRELGVAATGITCECDPARKRQAANMDRGPPLKEREDGQDSGVNNNGTSELARAITDLPGFTGAIKAAAKKLTESGNGDVIQAMGKLKEATTLATIIEKLADGLGTFIGYQGGNIKHDSTGIGLPNDPRERLGDAVLGFLYGMLSSLEKFRTYVGTVTGVKPDELKRAQGKGPVAVDAAIQKVGSLSITGSPVSQLQEVPNKLKEFKDFQSSSDLTSSAPKLKGYLQGLLEAVGKVNGITNSVAQTPLESLKTSLTGLVSDIESKWKSGPVNLNETVVKTKIEKVTKAQNDLSAALRKRRFSADTARYLVSAVISGTSQFLSQLKKAHYASSYNSTSTWDSTCKGSWGKMKFEGLGYDSDILWFMYSMGYSSSVLNGSKSGKDVVANVVKEKFAGFEAAWPNKKSYYDFHTTLHRTIPENFNNQTNSADALRALYYCASYCFTYKQSTISAPTNSPSNIREMLYFLAALPFSSEYGDLEKHIDTLFQRPIPISIGGIDHSKNPIFLNSANTKGNLPTTSFFATRILGLLQGPGDSKEKSGEPWLYHLFCNGMNLTYPSGSALFNALSNYTYAVNFQLSFLYKQCSGKYTESCGWRNCRFGSGVTTRNIESYICSAGCSESGHNNGDHSTNPKCKHED</sequence>
<comment type="caution">
    <text evidence="2">The sequence shown here is derived from an EMBL/GenBank/DDBJ whole genome shotgun (WGS) entry which is preliminary data.</text>
</comment>
<dbReference type="InterPro" id="IPR024751">
    <property type="entry name" value="VESA1"/>
</dbReference>
<dbReference type="RefSeq" id="XP_067717847.1">
    <property type="nucleotide sequence ID" value="XM_067861746.1"/>
</dbReference>
<organism evidence="2 3">
    <name type="scientific">Babesia caballi</name>
    <dbReference type="NCBI Taxonomy" id="5871"/>
    <lineage>
        <taxon>Eukaryota</taxon>
        <taxon>Sar</taxon>
        <taxon>Alveolata</taxon>
        <taxon>Apicomplexa</taxon>
        <taxon>Aconoidasida</taxon>
        <taxon>Piroplasmida</taxon>
        <taxon>Babesiidae</taxon>
        <taxon>Babesia</taxon>
    </lineage>
</organism>
<dbReference type="EMBL" id="BPLF01000005">
    <property type="protein sequence ID" value="GIX65778.1"/>
    <property type="molecule type" value="Genomic_DNA"/>
</dbReference>
<evidence type="ECO:0000256" key="1">
    <source>
        <dbReference type="SAM" id="MobiDB-lite"/>
    </source>
</evidence>
<name>A0AAV4M1A7_BABCB</name>
<feature type="region of interest" description="Disordered" evidence="1">
    <location>
        <begin position="94"/>
        <end position="119"/>
    </location>
</feature>
<dbReference type="Proteomes" id="UP001497744">
    <property type="component" value="Unassembled WGS sequence"/>
</dbReference>
<gene>
    <name evidence="2" type="ORF">BcabD6B2_52130</name>
</gene>
<keyword evidence="3" id="KW-1185">Reference proteome</keyword>
<dbReference type="Pfam" id="PF12785">
    <property type="entry name" value="VESA1_N"/>
    <property type="match status" value="1"/>
</dbReference>
<dbReference type="AlphaFoldDB" id="A0AAV4M1A7"/>
<protein>
    <submittedName>
        <fullName evidence="2">Variant erythrocyte surface antigen-1, alpha subunit</fullName>
    </submittedName>
</protein>
<accession>A0AAV4M1A7</accession>
<evidence type="ECO:0000313" key="2">
    <source>
        <dbReference type="EMBL" id="GIX65778.1"/>
    </source>
</evidence>
<evidence type="ECO:0000313" key="3">
    <source>
        <dbReference type="Proteomes" id="UP001497744"/>
    </source>
</evidence>
<dbReference type="GeneID" id="94197259"/>